<name>A0ABP0GSK7_CLALP</name>
<protein>
    <recommendedName>
        <fullName evidence="7">Peroxisomal membrane protein 11A</fullName>
    </recommendedName>
</protein>
<comment type="subcellular location">
    <subcellularLocation>
        <location evidence="4">Peroxisome membrane</location>
    </subcellularLocation>
</comment>
<keyword evidence="1" id="KW-0962">Peroxisome biogenesis</keyword>
<keyword evidence="2" id="KW-0472">Membrane</keyword>
<evidence type="ECO:0008006" key="7">
    <source>
        <dbReference type="Google" id="ProtNLM"/>
    </source>
</evidence>
<evidence type="ECO:0000313" key="5">
    <source>
        <dbReference type="EMBL" id="CAK8694700.1"/>
    </source>
</evidence>
<dbReference type="EMBL" id="CAWYQH010000141">
    <property type="protein sequence ID" value="CAK8694700.1"/>
    <property type="molecule type" value="Genomic_DNA"/>
</dbReference>
<dbReference type="Pfam" id="PF05648">
    <property type="entry name" value="PEX11"/>
    <property type="match status" value="1"/>
</dbReference>
<dbReference type="PANTHER" id="PTHR12652">
    <property type="entry name" value="PEROXISOMAL BIOGENESIS FACTOR 11"/>
    <property type="match status" value="1"/>
</dbReference>
<evidence type="ECO:0000313" key="6">
    <source>
        <dbReference type="Proteomes" id="UP001642483"/>
    </source>
</evidence>
<sequence length="241" mass="27648">MRNVNKLPDFPLHIGVMQSVFDFTNKTQGRDKLYRTAQYVSKLLGWGMQELEADPEIIQKLAKLESHASTTRKFFRLGKSLESLQAARKTMALVDPVLRTTLTISHLNKAGFLFIDHYLWLGRIGIAKVDKRWDYISARFYLGSILLSILRDLYAVYIALKRLEQREQYNEKKVYLPLWVQCLKENPEATLDLLRNICDFPIPGSKLGYFPKHNGLVGICGLVSSLIGAYQVAYPQIKLKP</sequence>
<gene>
    <name evidence="5" type="ORF">CVLEPA_LOCUS28050</name>
</gene>
<reference evidence="5 6" key="1">
    <citation type="submission" date="2024-02" db="EMBL/GenBank/DDBJ databases">
        <authorList>
            <person name="Daric V."/>
            <person name="Darras S."/>
        </authorList>
    </citation>
    <scope>NUCLEOTIDE SEQUENCE [LARGE SCALE GENOMIC DNA]</scope>
</reference>
<evidence type="ECO:0000256" key="2">
    <source>
        <dbReference type="ARBA" id="ARBA00023136"/>
    </source>
</evidence>
<accession>A0ABP0GSK7</accession>
<evidence type="ECO:0000256" key="1">
    <source>
        <dbReference type="ARBA" id="ARBA00022593"/>
    </source>
</evidence>
<proteinExistence type="predicted"/>
<comment type="caution">
    <text evidence="5">The sequence shown here is derived from an EMBL/GenBank/DDBJ whole genome shotgun (WGS) entry which is preliminary data.</text>
</comment>
<dbReference type="InterPro" id="IPR008733">
    <property type="entry name" value="PEX11"/>
</dbReference>
<dbReference type="Proteomes" id="UP001642483">
    <property type="component" value="Unassembled WGS sequence"/>
</dbReference>
<keyword evidence="3" id="KW-0576">Peroxisome</keyword>
<evidence type="ECO:0000256" key="4">
    <source>
        <dbReference type="ARBA" id="ARBA00046271"/>
    </source>
</evidence>
<keyword evidence="6" id="KW-1185">Reference proteome</keyword>
<dbReference type="PANTHER" id="PTHR12652:SF50">
    <property type="entry name" value="PEROXIN 11"/>
    <property type="match status" value="1"/>
</dbReference>
<evidence type="ECO:0000256" key="3">
    <source>
        <dbReference type="ARBA" id="ARBA00023140"/>
    </source>
</evidence>
<organism evidence="5 6">
    <name type="scientific">Clavelina lepadiformis</name>
    <name type="common">Light-bulb sea squirt</name>
    <name type="synonym">Ascidia lepadiformis</name>
    <dbReference type="NCBI Taxonomy" id="159417"/>
    <lineage>
        <taxon>Eukaryota</taxon>
        <taxon>Metazoa</taxon>
        <taxon>Chordata</taxon>
        <taxon>Tunicata</taxon>
        <taxon>Ascidiacea</taxon>
        <taxon>Aplousobranchia</taxon>
        <taxon>Clavelinidae</taxon>
        <taxon>Clavelina</taxon>
    </lineage>
</organism>